<keyword evidence="4" id="KW-0548">Nucleotidyltransferase</keyword>
<comment type="similarity">
    <text evidence="8">Belongs to the tRNA nucleotidyltransferase/poly(A) polymerase family.</text>
</comment>
<dbReference type="CDD" id="cd05398">
    <property type="entry name" value="NT_ClassII-CCAase"/>
    <property type="match status" value="1"/>
</dbReference>
<dbReference type="Gene3D" id="1.10.3090.10">
    <property type="entry name" value="cca-adding enzyme, domain 2"/>
    <property type="match status" value="1"/>
</dbReference>
<dbReference type="PANTHER" id="PTHR46173">
    <property type="entry name" value="CCA TRNA NUCLEOTIDYLTRANSFERASE 1, MITOCHONDRIAL"/>
    <property type="match status" value="1"/>
</dbReference>
<evidence type="ECO:0000256" key="5">
    <source>
        <dbReference type="ARBA" id="ARBA00022723"/>
    </source>
</evidence>
<dbReference type="SUPFAM" id="SSF81301">
    <property type="entry name" value="Nucleotidyltransferase"/>
    <property type="match status" value="1"/>
</dbReference>
<gene>
    <name evidence="11" type="ORF">HMPREF1039_0409</name>
</gene>
<evidence type="ECO:0000256" key="7">
    <source>
        <dbReference type="ARBA" id="ARBA00022842"/>
    </source>
</evidence>
<evidence type="ECO:0000256" key="6">
    <source>
        <dbReference type="ARBA" id="ARBA00022741"/>
    </source>
</evidence>
<protein>
    <submittedName>
        <fullName evidence="11">tRNA nucleotidyltransferase/poly(A) polymerase family protein</fullName>
    </submittedName>
</protein>
<proteinExistence type="inferred from homology"/>
<sequence>MERRVRKWLQALRQEGYEAYLVGGAVRDMLLHRKPHDYDIVTQARPEEIKQVAQRHGWSCTTQPGEVFGIVTVQVEGLSLETATYRKEVYGKDSHRPSDIWYATTLQEDMLRRDFTINALAMTAEGRILDYVGGQRDLKEKRLATVGDPVRRFREDGLRLFRACRLVGQLGFTPEASLVQAMPQALSRVAGISLQRAVQEGDRLLLTPYAAEGLQLWKQTGLAAAACRSRKNGVEVAVPIFPELVYWVSPADWQRTLAYISHLPGDLTLRYAALFYPFCGTSLPPAAGNVFTADSWADIPAQVLRRWGKAAKEVRRILWLVQQSQTVLSLQSISEEVCRRWWCREIRQGVFKRKEQLLQAVQQMCAMVRVMAAVQHLPFYERRVAVATRLPVETKDLLYSSALVQYCGKDTGACLQYLLRQVQEGRLHNTASVLEQAAVQWRQQYT</sequence>
<dbReference type="EMBL" id="AFIJ01000032">
    <property type="protein sequence ID" value="EGL39905.1"/>
    <property type="molecule type" value="Genomic_DNA"/>
</dbReference>
<dbReference type="RefSeq" id="WP_007391277.1">
    <property type="nucleotide sequence ID" value="NZ_AFIJ01000032.1"/>
</dbReference>
<dbReference type="InterPro" id="IPR032828">
    <property type="entry name" value="PolyA_RNA-bd"/>
</dbReference>
<keyword evidence="3" id="KW-0819">tRNA processing</keyword>
<comment type="caution">
    <text evidence="11">The sequence shown here is derived from an EMBL/GenBank/DDBJ whole genome shotgun (WGS) entry which is preliminary data.</text>
</comment>
<evidence type="ECO:0000313" key="12">
    <source>
        <dbReference type="Proteomes" id="UP000004018"/>
    </source>
</evidence>
<reference evidence="11 12" key="1">
    <citation type="submission" date="2011-04" db="EMBL/GenBank/DDBJ databases">
        <authorList>
            <person name="Harkins D.M."/>
            <person name="Madupu R."/>
            <person name="Durkin A.S."/>
            <person name="Torralba M."/>
            <person name="Methe B."/>
            <person name="Sutton G.G."/>
            <person name="Nelson K.E."/>
        </authorList>
    </citation>
    <scope>NUCLEOTIDE SEQUENCE [LARGE SCALE GENOMIC DNA]</scope>
    <source>
        <strain evidence="11 12">UPII 199-6</strain>
    </source>
</reference>
<keyword evidence="6" id="KW-0547">Nucleotide-binding</keyword>
<evidence type="ECO:0000256" key="1">
    <source>
        <dbReference type="ARBA" id="ARBA00001946"/>
    </source>
</evidence>
<accession>A0ABN0D0G9</accession>
<evidence type="ECO:0000256" key="2">
    <source>
        <dbReference type="ARBA" id="ARBA00022679"/>
    </source>
</evidence>
<evidence type="ECO:0000313" key="11">
    <source>
        <dbReference type="EMBL" id="EGL39905.1"/>
    </source>
</evidence>
<name>A0ABN0D0G9_9FIRM</name>
<dbReference type="InterPro" id="IPR050264">
    <property type="entry name" value="Bact_CCA-adding_enz_type3_sf"/>
</dbReference>
<dbReference type="Pfam" id="PF01743">
    <property type="entry name" value="PolyA_pol"/>
    <property type="match status" value="1"/>
</dbReference>
<evidence type="ECO:0000256" key="8">
    <source>
        <dbReference type="RuleBase" id="RU003953"/>
    </source>
</evidence>
<feature type="domain" description="tRNA nucleotidyltransferase/poly(A) polymerase RNA and SrmB- binding" evidence="10">
    <location>
        <begin position="171"/>
        <end position="224"/>
    </location>
</feature>
<comment type="cofactor">
    <cofactor evidence="1">
        <name>Mg(2+)</name>
        <dbReference type="ChEBI" id="CHEBI:18420"/>
    </cofactor>
</comment>
<keyword evidence="7" id="KW-0460">Magnesium</keyword>
<dbReference type="InterPro" id="IPR002646">
    <property type="entry name" value="PolA_pol_head_dom"/>
</dbReference>
<dbReference type="Proteomes" id="UP000004018">
    <property type="component" value="Unassembled WGS sequence"/>
</dbReference>
<dbReference type="Pfam" id="PF12627">
    <property type="entry name" value="PolyA_pol_RNAbd"/>
    <property type="match status" value="1"/>
</dbReference>
<keyword evidence="8" id="KW-0694">RNA-binding</keyword>
<evidence type="ECO:0000259" key="9">
    <source>
        <dbReference type="Pfam" id="PF01743"/>
    </source>
</evidence>
<evidence type="ECO:0000259" key="10">
    <source>
        <dbReference type="Pfam" id="PF12627"/>
    </source>
</evidence>
<dbReference type="Gene3D" id="3.30.460.10">
    <property type="entry name" value="Beta Polymerase, domain 2"/>
    <property type="match status" value="1"/>
</dbReference>
<keyword evidence="12" id="KW-1185">Reference proteome</keyword>
<keyword evidence="5" id="KW-0479">Metal-binding</keyword>
<keyword evidence="2 8" id="KW-0808">Transferase</keyword>
<dbReference type="InterPro" id="IPR043519">
    <property type="entry name" value="NT_sf"/>
</dbReference>
<feature type="domain" description="Poly A polymerase head" evidence="9">
    <location>
        <begin position="19"/>
        <end position="143"/>
    </location>
</feature>
<evidence type="ECO:0000256" key="3">
    <source>
        <dbReference type="ARBA" id="ARBA00022694"/>
    </source>
</evidence>
<dbReference type="PANTHER" id="PTHR46173:SF1">
    <property type="entry name" value="CCA TRNA NUCLEOTIDYLTRANSFERASE 1, MITOCHONDRIAL"/>
    <property type="match status" value="1"/>
</dbReference>
<organism evidence="11 12">
    <name type="scientific">Megasphaera lornae</name>
    <dbReference type="NCBI Taxonomy" id="1000568"/>
    <lineage>
        <taxon>Bacteria</taxon>
        <taxon>Bacillati</taxon>
        <taxon>Bacillota</taxon>
        <taxon>Negativicutes</taxon>
        <taxon>Veillonellales</taxon>
        <taxon>Veillonellaceae</taxon>
        <taxon>Megasphaera</taxon>
    </lineage>
</organism>
<evidence type="ECO:0000256" key="4">
    <source>
        <dbReference type="ARBA" id="ARBA00022695"/>
    </source>
</evidence>
<dbReference type="SUPFAM" id="SSF81891">
    <property type="entry name" value="Poly A polymerase C-terminal region-like"/>
    <property type="match status" value="1"/>
</dbReference>